<dbReference type="EMBL" id="CP002452">
    <property type="protein sequence ID" value="ADV45563.1"/>
    <property type="molecule type" value="Genomic_DNA"/>
</dbReference>
<keyword evidence="8" id="KW-1185">Reference proteome</keyword>
<gene>
    <name evidence="7" type="ordered locus">Nitsa_0292</name>
</gene>
<dbReference type="GO" id="GO:0043190">
    <property type="term" value="C:ATP-binding cassette (ABC) transporter complex"/>
    <property type="evidence" value="ECO:0007669"/>
    <property type="project" value="TreeGrafter"/>
</dbReference>
<dbReference type="eggNOG" id="COG0795">
    <property type="taxonomic scope" value="Bacteria"/>
</dbReference>
<comment type="subcellular location">
    <subcellularLocation>
        <location evidence="1">Cell membrane</location>
        <topology evidence="1">Multi-pass membrane protein</topology>
    </subcellularLocation>
</comment>
<keyword evidence="3 6" id="KW-0812">Transmembrane</keyword>
<evidence type="ECO:0000256" key="3">
    <source>
        <dbReference type="ARBA" id="ARBA00022692"/>
    </source>
</evidence>
<organism evidence="7 8">
    <name type="scientific">Nitratifractor salsuginis (strain DSM 16511 / JCM 12458 / E9I37-1)</name>
    <dbReference type="NCBI Taxonomy" id="749222"/>
    <lineage>
        <taxon>Bacteria</taxon>
        <taxon>Pseudomonadati</taxon>
        <taxon>Campylobacterota</taxon>
        <taxon>Epsilonproteobacteria</taxon>
        <taxon>Campylobacterales</taxon>
        <taxon>Sulfurovaceae</taxon>
        <taxon>Nitratifractor</taxon>
    </lineage>
</organism>
<dbReference type="PANTHER" id="PTHR33529">
    <property type="entry name" value="SLR0882 PROTEIN-RELATED"/>
    <property type="match status" value="1"/>
</dbReference>
<dbReference type="RefSeq" id="WP_013553260.1">
    <property type="nucleotide sequence ID" value="NC_014935.1"/>
</dbReference>
<keyword evidence="2" id="KW-1003">Cell membrane</keyword>
<keyword evidence="5 6" id="KW-0472">Membrane</keyword>
<proteinExistence type="predicted"/>
<feature type="transmembrane region" description="Helical" evidence="6">
    <location>
        <begin position="303"/>
        <end position="322"/>
    </location>
</feature>
<reference evidence="7 8" key="1">
    <citation type="journal article" date="2011" name="Stand. Genomic Sci.">
        <title>Complete genome sequence of Nitratifractor salsuginis type strain (E9I37-1).</title>
        <authorList>
            <person name="Anderson I."/>
            <person name="Sikorski J."/>
            <person name="Zeytun A."/>
            <person name="Nolan M."/>
            <person name="Lapidus A."/>
            <person name="Lucas S."/>
            <person name="Hammon N."/>
            <person name="Deshpande S."/>
            <person name="Cheng J.F."/>
            <person name="Tapia R."/>
            <person name="Han C."/>
            <person name="Goodwin L."/>
            <person name="Pitluck S."/>
            <person name="Liolios K."/>
            <person name="Pagani I."/>
            <person name="Ivanova N."/>
            <person name="Huntemann M."/>
            <person name="Mavromatis K."/>
            <person name="Ovchinikova G."/>
            <person name="Pati A."/>
            <person name="Chen A."/>
            <person name="Palaniappan K."/>
            <person name="Land M."/>
            <person name="Hauser L."/>
            <person name="Brambilla E.M."/>
            <person name="Ngatchou-Djao O.D."/>
            <person name="Rohde M."/>
            <person name="Tindall B.J."/>
            <person name="Goker M."/>
            <person name="Detter J.C."/>
            <person name="Woyke T."/>
            <person name="Bristow J."/>
            <person name="Eisen J.A."/>
            <person name="Markowitz V."/>
            <person name="Hugenholtz P."/>
            <person name="Klenk H.P."/>
            <person name="Kyrpides N.C."/>
        </authorList>
    </citation>
    <scope>NUCLEOTIDE SEQUENCE [LARGE SCALE GENOMIC DNA]</scope>
    <source>
        <strain evidence="8">DSM 16511 / JCM 12458 / E9I37-1</strain>
    </source>
</reference>
<feature type="transmembrane region" description="Helical" evidence="6">
    <location>
        <begin position="334"/>
        <end position="350"/>
    </location>
</feature>
<evidence type="ECO:0000256" key="5">
    <source>
        <dbReference type="ARBA" id="ARBA00023136"/>
    </source>
</evidence>
<feature type="transmembrane region" description="Helical" evidence="6">
    <location>
        <begin position="15"/>
        <end position="36"/>
    </location>
</feature>
<dbReference type="GO" id="GO:0015920">
    <property type="term" value="P:lipopolysaccharide transport"/>
    <property type="evidence" value="ECO:0007669"/>
    <property type="project" value="TreeGrafter"/>
</dbReference>
<evidence type="ECO:0000256" key="6">
    <source>
        <dbReference type="SAM" id="Phobius"/>
    </source>
</evidence>
<dbReference type="Proteomes" id="UP000008633">
    <property type="component" value="Chromosome"/>
</dbReference>
<dbReference type="AlphaFoldDB" id="E6WZI3"/>
<reference evidence="8" key="2">
    <citation type="submission" date="2011-01" db="EMBL/GenBank/DDBJ databases">
        <title>The complete genome of Nitratifractor salsuginis DSM 16511.</title>
        <authorList>
            <consortium name="US DOE Joint Genome Institute (JGI-PGF)"/>
            <person name="Lucas S."/>
            <person name="Copeland A."/>
            <person name="Lapidus A."/>
            <person name="Bruce D."/>
            <person name="Goodwin L."/>
            <person name="Pitluck S."/>
            <person name="Kyrpides N."/>
            <person name="Mavromatis K."/>
            <person name="Ivanova N."/>
            <person name="Mikhailova N."/>
            <person name="Zeytun A."/>
            <person name="Detter J.C."/>
            <person name="Tapia R."/>
            <person name="Han C."/>
            <person name="Land M."/>
            <person name="Hauser L."/>
            <person name="Markowitz V."/>
            <person name="Cheng J.-F."/>
            <person name="Hugenholtz P."/>
            <person name="Woyke T."/>
            <person name="Wu D."/>
            <person name="Tindall B."/>
            <person name="Schuetze A."/>
            <person name="Brambilla E."/>
            <person name="Klenk H.-P."/>
            <person name="Eisen J.A."/>
        </authorList>
    </citation>
    <scope>NUCLEOTIDE SEQUENCE [LARGE SCALE GENOMIC DNA]</scope>
    <source>
        <strain evidence="8">DSM 16511 / JCM 12458 / E9I37-1</strain>
    </source>
</reference>
<accession>E6WZI3</accession>
<dbReference type="KEGG" id="nsa:Nitsa_0292"/>
<feature type="transmembrane region" description="Helical" evidence="6">
    <location>
        <begin position="268"/>
        <end position="291"/>
    </location>
</feature>
<dbReference type="PANTHER" id="PTHR33529:SF6">
    <property type="entry name" value="YJGP_YJGQ FAMILY PERMEASE"/>
    <property type="match status" value="1"/>
</dbReference>
<evidence type="ECO:0000256" key="4">
    <source>
        <dbReference type="ARBA" id="ARBA00022989"/>
    </source>
</evidence>
<evidence type="ECO:0000313" key="7">
    <source>
        <dbReference type="EMBL" id="ADV45563.1"/>
    </source>
</evidence>
<keyword evidence="4 6" id="KW-1133">Transmembrane helix</keyword>
<feature type="transmembrane region" description="Helical" evidence="6">
    <location>
        <begin position="57"/>
        <end position="80"/>
    </location>
</feature>
<dbReference type="HOGENOM" id="CLU_065978_0_0_7"/>
<feature type="transmembrane region" description="Helical" evidence="6">
    <location>
        <begin position="100"/>
        <end position="124"/>
    </location>
</feature>
<evidence type="ECO:0000313" key="8">
    <source>
        <dbReference type="Proteomes" id="UP000008633"/>
    </source>
</evidence>
<dbReference type="Pfam" id="PF03739">
    <property type="entry name" value="LptF_LptG"/>
    <property type="match status" value="1"/>
</dbReference>
<dbReference type="STRING" id="749222.Nitsa_0292"/>
<dbReference type="InterPro" id="IPR005495">
    <property type="entry name" value="LptG/LptF_permease"/>
</dbReference>
<evidence type="ECO:0000256" key="1">
    <source>
        <dbReference type="ARBA" id="ARBA00004651"/>
    </source>
</evidence>
<sequence length="372" mass="43176">MGVPKRTFLYIARHYLKNFLILLIGLSLAVVFIDFLQQAQRLHGGANRKILYAFYTWEYMVALIYPLVILMAMAWTQISFIYRNVFVSLFSFGFGRRQILIPFLASGVLIYLVFTGLQMTSFAYGQDRARMILHADRYKDALNNLFFKYNDSFVYASRLDPLHKALLRGMIFEVKKNQVVRTLRFDEARFHDGEWIAPRALVRSKRFDTEGELTGFEDKELKNMILLKGYRPKVFRKIYEGGTFSLVDSLAALHLLKKQGLSADKVKAILYNKVLTPLFALAMMVIFFYRTPLYHRFVRKEQLWTALLGSALLTWALLFALFRLGMNGVIDPDLGQTLPILILILYAWRLDRRIRRQEAPLARLRGNGAQLG</sequence>
<evidence type="ECO:0000256" key="2">
    <source>
        <dbReference type="ARBA" id="ARBA00022475"/>
    </source>
</evidence>
<name>E6WZI3_NITSE</name>
<protein>
    <submittedName>
        <fullName evidence="7">Permease YjgP/YjgQ family protein</fullName>
    </submittedName>
</protein>